<sequence length="266" mass="29781">MTDGNESERGQTDGATLRLFTPAKRSRRRPELIADRIKDLIRDQRLQPGDRLPQEKDLIQLFSAAKGTVREAMKALETQGLIKTRSGPGGGAFVSRLSGSHALELLDNVFFFERPSLTDIYAVRKALEPEVAALLAGKVSASDLARLEDTIRIYDHSPVDLSEQYQQRMAELDFHSLLAQLCPNPVLGFACVFAQNMLRNLPLARRIYADPEPASREEGLLFQYRLLAALKDGRAEEAYDVSRQHMIAAERYMLSRAEKLDASDHG</sequence>
<accession>A0ABX6QSK4</accession>
<evidence type="ECO:0000259" key="5">
    <source>
        <dbReference type="PROSITE" id="PS50949"/>
    </source>
</evidence>
<dbReference type="SUPFAM" id="SSF48008">
    <property type="entry name" value="GntR ligand-binding domain-like"/>
    <property type="match status" value="1"/>
</dbReference>
<feature type="compositionally biased region" description="Basic and acidic residues" evidence="4">
    <location>
        <begin position="1"/>
        <end position="11"/>
    </location>
</feature>
<protein>
    <submittedName>
        <fullName evidence="6">FadR family transcriptional regulator</fullName>
    </submittedName>
</protein>
<name>A0ABX6QSK4_9HYPH</name>
<feature type="domain" description="HTH gntR-type" evidence="5">
    <location>
        <begin position="27"/>
        <end position="97"/>
    </location>
</feature>
<dbReference type="InterPro" id="IPR000524">
    <property type="entry name" value="Tscrpt_reg_HTH_GntR"/>
</dbReference>
<dbReference type="EMBL" id="CP058351">
    <property type="protein sequence ID" value="QLF71489.1"/>
    <property type="molecule type" value="Genomic_DNA"/>
</dbReference>
<dbReference type="PANTHER" id="PTHR43537:SF24">
    <property type="entry name" value="GLUCONATE OPERON TRANSCRIPTIONAL REPRESSOR"/>
    <property type="match status" value="1"/>
</dbReference>
<geneLocation type="plasmid" evidence="6 7">
    <name>pPRADMK78_01</name>
</geneLocation>
<evidence type="ECO:0000313" key="6">
    <source>
        <dbReference type="EMBL" id="QLF71489.1"/>
    </source>
</evidence>
<dbReference type="PROSITE" id="PS50949">
    <property type="entry name" value="HTH_GNTR"/>
    <property type="match status" value="1"/>
</dbReference>
<dbReference type="Gene3D" id="1.20.120.530">
    <property type="entry name" value="GntR ligand-binding domain-like"/>
    <property type="match status" value="1"/>
</dbReference>
<keyword evidence="2" id="KW-0238">DNA-binding</keyword>
<dbReference type="Gene3D" id="1.10.10.10">
    <property type="entry name" value="Winged helix-like DNA-binding domain superfamily/Winged helix DNA-binding domain"/>
    <property type="match status" value="1"/>
</dbReference>
<evidence type="ECO:0000256" key="4">
    <source>
        <dbReference type="SAM" id="MobiDB-lite"/>
    </source>
</evidence>
<dbReference type="InterPro" id="IPR036390">
    <property type="entry name" value="WH_DNA-bd_sf"/>
</dbReference>
<dbReference type="PRINTS" id="PR00035">
    <property type="entry name" value="HTHGNTR"/>
</dbReference>
<gene>
    <name evidence="6" type="ORF">FE840_017600</name>
</gene>
<keyword evidence="3" id="KW-0804">Transcription</keyword>
<evidence type="ECO:0000256" key="2">
    <source>
        <dbReference type="ARBA" id="ARBA00023125"/>
    </source>
</evidence>
<dbReference type="PANTHER" id="PTHR43537">
    <property type="entry name" value="TRANSCRIPTIONAL REGULATOR, GNTR FAMILY"/>
    <property type="match status" value="1"/>
</dbReference>
<dbReference type="SUPFAM" id="SSF46785">
    <property type="entry name" value="Winged helix' DNA-binding domain"/>
    <property type="match status" value="1"/>
</dbReference>
<dbReference type="InterPro" id="IPR011711">
    <property type="entry name" value="GntR_C"/>
</dbReference>
<dbReference type="Pfam" id="PF00392">
    <property type="entry name" value="GntR"/>
    <property type="match status" value="1"/>
</dbReference>
<reference evidence="6 7" key="1">
    <citation type="submission" date="2020-06" db="EMBL/GenBank/DDBJ databases">
        <title>Genome sequence of Rhizobium sp strain ADMK78.</title>
        <authorList>
            <person name="Rahi P."/>
        </authorList>
    </citation>
    <scope>NUCLEOTIDE SEQUENCE [LARGE SCALE GENOMIC DNA]</scope>
    <source>
        <strain evidence="6 7">ADMK78</strain>
        <plasmid evidence="6 7">pPRADMK78_01</plasmid>
    </source>
</reference>
<keyword evidence="6" id="KW-0614">Plasmid</keyword>
<dbReference type="InterPro" id="IPR036388">
    <property type="entry name" value="WH-like_DNA-bd_sf"/>
</dbReference>
<feature type="region of interest" description="Disordered" evidence="4">
    <location>
        <begin position="1"/>
        <end position="28"/>
    </location>
</feature>
<dbReference type="RefSeq" id="WP_138287531.1">
    <property type="nucleotide sequence ID" value="NZ_CP058351.1"/>
</dbReference>
<organism evidence="6 7">
    <name type="scientific">Peteryoungia desertarenae</name>
    <dbReference type="NCBI Taxonomy" id="1813451"/>
    <lineage>
        <taxon>Bacteria</taxon>
        <taxon>Pseudomonadati</taxon>
        <taxon>Pseudomonadota</taxon>
        <taxon>Alphaproteobacteria</taxon>
        <taxon>Hyphomicrobiales</taxon>
        <taxon>Rhizobiaceae</taxon>
        <taxon>Peteryoungia</taxon>
    </lineage>
</organism>
<dbReference type="InterPro" id="IPR008920">
    <property type="entry name" value="TF_FadR/GntR_C"/>
</dbReference>
<evidence type="ECO:0000256" key="3">
    <source>
        <dbReference type="ARBA" id="ARBA00023163"/>
    </source>
</evidence>
<dbReference type="SMART" id="SM00345">
    <property type="entry name" value="HTH_GNTR"/>
    <property type="match status" value="1"/>
</dbReference>
<proteinExistence type="predicted"/>
<keyword evidence="7" id="KW-1185">Reference proteome</keyword>
<dbReference type="Pfam" id="PF07729">
    <property type="entry name" value="FCD"/>
    <property type="match status" value="1"/>
</dbReference>
<dbReference type="CDD" id="cd07377">
    <property type="entry name" value="WHTH_GntR"/>
    <property type="match status" value="1"/>
</dbReference>
<evidence type="ECO:0000256" key="1">
    <source>
        <dbReference type="ARBA" id="ARBA00023015"/>
    </source>
</evidence>
<evidence type="ECO:0000313" key="7">
    <source>
        <dbReference type="Proteomes" id="UP000308530"/>
    </source>
</evidence>
<keyword evidence="1" id="KW-0805">Transcription regulation</keyword>
<dbReference type="Proteomes" id="UP000308530">
    <property type="component" value="Plasmid pPRADMK78_01"/>
</dbReference>
<dbReference type="SMART" id="SM00895">
    <property type="entry name" value="FCD"/>
    <property type="match status" value="1"/>
</dbReference>